<keyword evidence="3" id="KW-1185">Reference proteome</keyword>
<dbReference type="PANTHER" id="PTHR33498:SF1">
    <property type="entry name" value="TRANSPOSASE FOR INSERTION SEQUENCE ELEMENT IS1557"/>
    <property type="match status" value="1"/>
</dbReference>
<organism evidence="2 3">
    <name type="scientific">Tetzosporium hominis</name>
    <dbReference type="NCBI Taxonomy" id="2020506"/>
    <lineage>
        <taxon>Bacteria</taxon>
        <taxon>Bacillati</taxon>
        <taxon>Bacillota</taxon>
        <taxon>Bacilli</taxon>
        <taxon>Bacillales</taxon>
        <taxon>Caryophanaceae</taxon>
        <taxon>Tetzosporium</taxon>
    </lineage>
</organism>
<dbReference type="GO" id="GO:0043565">
    <property type="term" value="F:sequence-specific DNA binding"/>
    <property type="evidence" value="ECO:0007669"/>
    <property type="project" value="InterPro"/>
</dbReference>
<evidence type="ECO:0000259" key="1">
    <source>
        <dbReference type="Pfam" id="PF13542"/>
    </source>
</evidence>
<proteinExistence type="predicted"/>
<dbReference type="InterPro" id="IPR047951">
    <property type="entry name" value="Transpos_ISL3"/>
</dbReference>
<dbReference type="EMBL" id="NOKQ01000173">
    <property type="protein sequence ID" value="OZS78939.1"/>
    <property type="molecule type" value="Genomic_DNA"/>
</dbReference>
<dbReference type="Pfam" id="PF13542">
    <property type="entry name" value="HTH_Tnp_ISL3"/>
    <property type="match status" value="1"/>
</dbReference>
<dbReference type="SUPFAM" id="SSF48295">
    <property type="entry name" value="TrpR-like"/>
    <property type="match status" value="1"/>
</dbReference>
<dbReference type="PANTHER" id="PTHR33498">
    <property type="entry name" value="TRANSPOSASE FOR INSERTION SEQUENCE ELEMENT IS1557"/>
    <property type="match status" value="1"/>
</dbReference>
<sequence>MLSRQTTIGVFALSQQFIKLVLPLPSFFTIHPSSDNEPNVFRISTLNRQVPCVVCSNQTVRHSKERRRFRHSYAWGVGTIWIEIDVPRQVCKECGITFVHDFGLGLVRSSTRHYRVEIAKRCHGRTISDVSREYGVPYTTVERWFYEYASRQLETKTARHVLVDEFATRKGHHYATVVIDAKSGSVLPP</sequence>
<feature type="domain" description="Transposase IS204/IS1001/IS1096/IS1165 helix-turn-helix" evidence="1">
    <location>
        <begin position="111"/>
        <end position="149"/>
    </location>
</feature>
<comment type="caution">
    <text evidence="2">The sequence shown here is derived from an EMBL/GenBank/DDBJ whole genome shotgun (WGS) entry which is preliminary data.</text>
</comment>
<feature type="non-terminal residue" evidence="2">
    <location>
        <position position="189"/>
    </location>
</feature>
<dbReference type="InterPro" id="IPR032877">
    <property type="entry name" value="Transposase_HTH"/>
</dbReference>
<dbReference type="AlphaFoldDB" id="A0A264W5U1"/>
<accession>A0A264W5U1</accession>
<name>A0A264W5U1_9BACL</name>
<protein>
    <recommendedName>
        <fullName evidence="1">Transposase IS204/IS1001/IS1096/IS1165 helix-turn-helix domain-containing protein</fullName>
    </recommendedName>
</protein>
<gene>
    <name evidence="2" type="ORF">CF394_03570</name>
</gene>
<dbReference type="InterPro" id="IPR010921">
    <property type="entry name" value="Trp_repressor/repl_initiator"/>
</dbReference>
<reference evidence="2 3" key="1">
    <citation type="submission" date="2017-07" db="EMBL/GenBank/DDBJ databases">
        <title>Tetzosporium hominis gen.nov. sp.nov.</title>
        <authorList>
            <person name="Tetz G."/>
            <person name="Tetz V."/>
        </authorList>
    </citation>
    <scope>NUCLEOTIDE SEQUENCE [LARGE SCALE GENOMIC DNA]</scope>
    <source>
        <strain evidence="2 3">VT-49</strain>
    </source>
</reference>
<dbReference type="Proteomes" id="UP000217065">
    <property type="component" value="Unassembled WGS sequence"/>
</dbReference>
<evidence type="ECO:0000313" key="3">
    <source>
        <dbReference type="Proteomes" id="UP000217065"/>
    </source>
</evidence>
<evidence type="ECO:0000313" key="2">
    <source>
        <dbReference type="EMBL" id="OZS78939.1"/>
    </source>
</evidence>